<comment type="pathway">
    <text evidence="2">Lipid metabolism.</text>
</comment>
<keyword evidence="5 6" id="KW-0663">Pyridoxal phosphate</keyword>
<dbReference type="PANTHER" id="PTHR13693:SF77">
    <property type="entry name" value="8-AMINO-7-OXONONANOATE SYNTHASE"/>
    <property type="match status" value="1"/>
</dbReference>
<dbReference type="InterPro" id="IPR015422">
    <property type="entry name" value="PyrdxlP-dep_Trfase_small"/>
</dbReference>
<gene>
    <name evidence="8" type="ORF">ACFSR8_09810</name>
</gene>
<dbReference type="InterPro" id="IPR001917">
    <property type="entry name" value="Aminotrans_II_pyridoxalP_BS"/>
</dbReference>
<protein>
    <submittedName>
        <fullName evidence="8">Aminotransferase class I/II-fold pyridoxal phosphate-dependent enzyme</fullName>
    </submittedName>
</protein>
<evidence type="ECO:0000259" key="7">
    <source>
        <dbReference type="Pfam" id="PF00155"/>
    </source>
</evidence>
<evidence type="ECO:0000256" key="2">
    <source>
        <dbReference type="ARBA" id="ARBA00005189"/>
    </source>
</evidence>
<evidence type="ECO:0000313" key="9">
    <source>
        <dbReference type="Proteomes" id="UP001597476"/>
    </source>
</evidence>
<reference evidence="9" key="1">
    <citation type="journal article" date="2019" name="Int. J. Syst. Evol. Microbiol.">
        <title>The Global Catalogue of Microorganisms (GCM) 10K type strain sequencing project: providing services to taxonomists for standard genome sequencing and annotation.</title>
        <authorList>
            <consortium name="The Broad Institute Genomics Platform"/>
            <consortium name="The Broad Institute Genome Sequencing Center for Infectious Disease"/>
            <person name="Wu L."/>
            <person name="Ma J."/>
        </authorList>
    </citation>
    <scope>NUCLEOTIDE SEQUENCE [LARGE SCALE GENOMIC DNA]</scope>
    <source>
        <strain evidence="9">KCTC 42398</strain>
    </source>
</reference>
<keyword evidence="4" id="KW-0808">Transferase</keyword>
<dbReference type="InterPro" id="IPR015424">
    <property type="entry name" value="PyrdxlP-dep_Trfase"/>
</dbReference>
<evidence type="ECO:0000256" key="5">
    <source>
        <dbReference type="ARBA" id="ARBA00022898"/>
    </source>
</evidence>
<dbReference type="EMBL" id="JBHULY010000019">
    <property type="protein sequence ID" value="MFD2726509.1"/>
    <property type="molecule type" value="Genomic_DNA"/>
</dbReference>
<comment type="cofactor">
    <cofactor evidence="1 6">
        <name>pyridoxal 5'-phosphate</name>
        <dbReference type="ChEBI" id="CHEBI:597326"/>
    </cofactor>
</comment>
<dbReference type="Proteomes" id="UP001597476">
    <property type="component" value="Unassembled WGS sequence"/>
</dbReference>
<dbReference type="PANTHER" id="PTHR13693">
    <property type="entry name" value="CLASS II AMINOTRANSFERASE/8-AMINO-7-OXONONANOATE SYNTHASE"/>
    <property type="match status" value="1"/>
</dbReference>
<evidence type="ECO:0000256" key="3">
    <source>
        <dbReference type="ARBA" id="ARBA00010008"/>
    </source>
</evidence>
<organism evidence="8 9">
    <name type="scientific">Hyunsoonleella rubra</name>
    <dbReference type="NCBI Taxonomy" id="1737062"/>
    <lineage>
        <taxon>Bacteria</taxon>
        <taxon>Pseudomonadati</taxon>
        <taxon>Bacteroidota</taxon>
        <taxon>Flavobacteriia</taxon>
        <taxon>Flavobacteriales</taxon>
        <taxon>Flavobacteriaceae</taxon>
    </lineage>
</organism>
<evidence type="ECO:0000256" key="1">
    <source>
        <dbReference type="ARBA" id="ARBA00001933"/>
    </source>
</evidence>
<keyword evidence="8" id="KW-0032">Aminotransferase</keyword>
<comment type="similarity">
    <text evidence="3">Belongs to the class-II pyridoxal-phosphate-dependent aminotransferase family. BioF subfamily.</text>
</comment>
<evidence type="ECO:0000313" key="8">
    <source>
        <dbReference type="EMBL" id="MFD2726509.1"/>
    </source>
</evidence>
<dbReference type="InterPro" id="IPR015421">
    <property type="entry name" value="PyrdxlP-dep_Trfase_major"/>
</dbReference>
<dbReference type="Gene3D" id="3.90.1150.10">
    <property type="entry name" value="Aspartate Aminotransferase, domain 1"/>
    <property type="match status" value="1"/>
</dbReference>
<comment type="caution">
    <text evidence="8">The sequence shown here is derived from an EMBL/GenBank/DDBJ whole genome shotgun (WGS) entry which is preliminary data.</text>
</comment>
<accession>A0ABW5TCC9</accession>
<sequence length="378" mass="42312">MKSFPKKLEQKLVDRTANNALRQLREPCKLVDFSSNDYLGFSKNEIIFNKAHQFLIEQSVKQNGATGSRLLSGNHKLFKIVEEQLCAFHNCEASLIFNSGYDANIGFFSCVPQRGDVILYDEFIHASIRDGIGMSYAKSYKFKHNDIHHLDEMLKRVQHDNAYVVTESVFSMDGDSPDLIAMADLCKSHNAFLVVDEAHAVGVFGTSGVGMVQHLNLETAVFARIVTFGKAMGCHGAAILGSETLRQYLLNFSRSFIYTTALPPHSLATIHSAYNNLFETKKIQALHKNIAYFKSELVQNNLQDIFIESNSAIHCCVISGNDKVKSIAKRLQEQGFDVKAILSPTVPKGQERLRFCLHSYNSPEEISKVLHLLATFAI</sequence>
<dbReference type="PROSITE" id="PS00599">
    <property type="entry name" value="AA_TRANSFER_CLASS_2"/>
    <property type="match status" value="1"/>
</dbReference>
<name>A0ABW5TCC9_9FLAO</name>
<feature type="domain" description="Aminotransferase class I/classII large" evidence="7">
    <location>
        <begin position="30"/>
        <end position="370"/>
    </location>
</feature>
<dbReference type="Gene3D" id="3.40.640.10">
    <property type="entry name" value="Type I PLP-dependent aspartate aminotransferase-like (Major domain)"/>
    <property type="match status" value="1"/>
</dbReference>
<dbReference type="GO" id="GO:0008483">
    <property type="term" value="F:transaminase activity"/>
    <property type="evidence" value="ECO:0007669"/>
    <property type="project" value="UniProtKB-KW"/>
</dbReference>
<evidence type="ECO:0000256" key="4">
    <source>
        <dbReference type="ARBA" id="ARBA00022679"/>
    </source>
</evidence>
<evidence type="ECO:0000256" key="6">
    <source>
        <dbReference type="RuleBase" id="RU003693"/>
    </source>
</evidence>
<dbReference type="InterPro" id="IPR004839">
    <property type="entry name" value="Aminotransferase_I/II_large"/>
</dbReference>
<keyword evidence="9" id="KW-1185">Reference proteome</keyword>
<dbReference type="Pfam" id="PF00155">
    <property type="entry name" value="Aminotran_1_2"/>
    <property type="match status" value="1"/>
</dbReference>
<dbReference type="RefSeq" id="WP_380291518.1">
    <property type="nucleotide sequence ID" value="NZ_JBHULY010000019.1"/>
</dbReference>
<dbReference type="InterPro" id="IPR050087">
    <property type="entry name" value="AON_synthase_class-II"/>
</dbReference>
<dbReference type="SUPFAM" id="SSF53383">
    <property type="entry name" value="PLP-dependent transferases"/>
    <property type="match status" value="1"/>
</dbReference>
<proteinExistence type="inferred from homology"/>